<keyword evidence="2" id="KW-1185">Reference proteome</keyword>
<dbReference type="Proteomes" id="UP000738431">
    <property type="component" value="Chromosome"/>
</dbReference>
<organism evidence="1 2">
    <name type="scientific">Actomonas aquatica</name>
    <dbReference type="NCBI Taxonomy" id="2866162"/>
    <lineage>
        <taxon>Bacteria</taxon>
        <taxon>Pseudomonadati</taxon>
        <taxon>Verrucomicrobiota</taxon>
        <taxon>Opitutia</taxon>
        <taxon>Opitutales</taxon>
        <taxon>Opitutaceae</taxon>
        <taxon>Actomonas</taxon>
    </lineage>
</organism>
<evidence type="ECO:0000313" key="1">
    <source>
        <dbReference type="EMBL" id="WRQ87362.1"/>
    </source>
</evidence>
<protein>
    <submittedName>
        <fullName evidence="1">Uncharacterized protein</fullName>
    </submittedName>
</protein>
<dbReference type="EMBL" id="CP139781">
    <property type="protein sequence ID" value="WRQ87362.1"/>
    <property type="molecule type" value="Genomic_DNA"/>
</dbReference>
<proteinExistence type="predicted"/>
<name>A0ABZ1C7I3_9BACT</name>
<accession>A0ABZ1C7I3</accession>
<reference evidence="1 2" key="1">
    <citation type="submission" date="2023-12" db="EMBL/GenBank/DDBJ databases">
        <title>Description of an unclassified Opitutus bacterium of Verrucomicrobiota.</title>
        <authorList>
            <person name="Zhang D.-F."/>
        </authorList>
    </citation>
    <scope>NUCLEOTIDE SEQUENCE [LARGE SCALE GENOMIC DNA]</scope>
    <source>
        <strain evidence="1 2">WL0086</strain>
    </source>
</reference>
<sequence length="157" mass="17887">MHDGFLRALQTQRPDLRQRWEALLRAERVSSPMAHPDTLVHLMDWTLDRLLDELRQPHFRRHSEHGAPRSAGLGCVCGKNPLLTYFSTAEQAVVETLLLDDTDLRQVSSEDRSTSLDELKAALHAVARREIDSFCAVCQSRVRHEQEHTAAVLKTAR</sequence>
<gene>
    <name evidence="1" type="ORF">K1X11_021320</name>
</gene>
<dbReference type="RefSeq" id="WP_221029225.1">
    <property type="nucleotide sequence ID" value="NZ_CP139781.1"/>
</dbReference>
<evidence type="ECO:0000313" key="2">
    <source>
        <dbReference type="Proteomes" id="UP000738431"/>
    </source>
</evidence>